<accession>A0A4S8JI82</accession>
<evidence type="ECO:0000313" key="1">
    <source>
        <dbReference type="EMBL" id="THU61763.1"/>
    </source>
</evidence>
<name>A0A4S8JI82_MUSBA</name>
<dbReference type="AlphaFoldDB" id="A0A4S8JI82"/>
<proteinExistence type="predicted"/>
<dbReference type="Proteomes" id="UP000317650">
    <property type="component" value="Chromosome 7"/>
</dbReference>
<reference evidence="1 2" key="1">
    <citation type="journal article" date="2019" name="Nat. Plants">
        <title>Genome sequencing of Musa balbisiana reveals subgenome evolution and function divergence in polyploid bananas.</title>
        <authorList>
            <person name="Yao X."/>
        </authorList>
    </citation>
    <scope>NUCLEOTIDE SEQUENCE [LARGE SCALE GENOMIC DNA]</scope>
    <source>
        <strain evidence="2">cv. DH-PKW</strain>
        <tissue evidence="1">Leaves</tissue>
    </source>
</reference>
<organism evidence="1 2">
    <name type="scientific">Musa balbisiana</name>
    <name type="common">Banana</name>
    <dbReference type="NCBI Taxonomy" id="52838"/>
    <lineage>
        <taxon>Eukaryota</taxon>
        <taxon>Viridiplantae</taxon>
        <taxon>Streptophyta</taxon>
        <taxon>Embryophyta</taxon>
        <taxon>Tracheophyta</taxon>
        <taxon>Spermatophyta</taxon>
        <taxon>Magnoliopsida</taxon>
        <taxon>Liliopsida</taxon>
        <taxon>Zingiberales</taxon>
        <taxon>Musaceae</taxon>
        <taxon>Musa</taxon>
    </lineage>
</organism>
<protein>
    <submittedName>
        <fullName evidence="1">Uncharacterized protein</fullName>
    </submittedName>
</protein>
<evidence type="ECO:0000313" key="2">
    <source>
        <dbReference type="Proteomes" id="UP000317650"/>
    </source>
</evidence>
<sequence>MMLLARSKMTCLVVSGKDERDRGSPIEVVRFQGGNERVSVAKASALTLDCGWLKSSVVMFATTTTTTTTKHWKKPTKRACCIASNLGCESATCP</sequence>
<keyword evidence="2" id="KW-1185">Reference proteome</keyword>
<gene>
    <name evidence="1" type="ORF">C4D60_Mb07t26720</name>
</gene>
<comment type="caution">
    <text evidence="1">The sequence shown here is derived from an EMBL/GenBank/DDBJ whole genome shotgun (WGS) entry which is preliminary data.</text>
</comment>
<dbReference type="EMBL" id="PYDT01000005">
    <property type="protein sequence ID" value="THU61763.1"/>
    <property type="molecule type" value="Genomic_DNA"/>
</dbReference>